<dbReference type="SMART" id="SM00895">
    <property type="entry name" value="FCD"/>
    <property type="match status" value="1"/>
</dbReference>
<dbReference type="SUPFAM" id="SSF48008">
    <property type="entry name" value="GntR ligand-binding domain-like"/>
    <property type="match status" value="1"/>
</dbReference>
<dbReference type="Proteomes" id="UP000632535">
    <property type="component" value="Unassembled WGS sequence"/>
</dbReference>
<evidence type="ECO:0000313" key="6">
    <source>
        <dbReference type="Proteomes" id="UP000632535"/>
    </source>
</evidence>
<sequence length="238" mass="26764">MSLTTGPTSSVSKSQRAYAFLRERIEDGRFVPGYRLVLAQLAGELDMSVVPVREAIRRLEAEGLVTFERNVGAQVALIKETEYLHTMETLALVEGFATALSAPHLTAAQLEAARAVNERMRRCLEDFDPHRFTELNLEFHAVLFEPCPNPHVLDLVHRGWRRMNVLRDSSFSFVPGRAHESVAEHDRILDLITGLQAGSTDVLDVELAARRHRTATLDAVLAYQQSRHSSHQTTEVQR</sequence>
<organism evidence="5 6">
    <name type="scientific">Isoptericola cucumis</name>
    <dbReference type="NCBI Taxonomy" id="1776856"/>
    <lineage>
        <taxon>Bacteria</taxon>
        <taxon>Bacillati</taxon>
        <taxon>Actinomycetota</taxon>
        <taxon>Actinomycetes</taxon>
        <taxon>Micrococcales</taxon>
        <taxon>Promicromonosporaceae</taxon>
        <taxon>Isoptericola</taxon>
    </lineage>
</organism>
<accession>A0ABQ2BE14</accession>
<gene>
    <name evidence="5" type="ORF">GCM10007368_37200</name>
</gene>
<dbReference type="PANTHER" id="PTHR43537">
    <property type="entry name" value="TRANSCRIPTIONAL REGULATOR, GNTR FAMILY"/>
    <property type="match status" value="1"/>
</dbReference>
<keyword evidence="6" id="KW-1185">Reference proteome</keyword>
<dbReference type="Gene3D" id="1.20.120.530">
    <property type="entry name" value="GntR ligand-binding domain-like"/>
    <property type="match status" value="1"/>
</dbReference>
<dbReference type="SMART" id="SM00345">
    <property type="entry name" value="HTH_GNTR"/>
    <property type="match status" value="1"/>
</dbReference>
<dbReference type="EMBL" id="BMDG01000016">
    <property type="protein sequence ID" value="GGI11640.1"/>
    <property type="molecule type" value="Genomic_DNA"/>
</dbReference>
<protein>
    <submittedName>
        <fullName evidence="5">GntR family transcriptional regulator</fullName>
    </submittedName>
</protein>
<dbReference type="PROSITE" id="PS50949">
    <property type="entry name" value="HTH_GNTR"/>
    <property type="match status" value="1"/>
</dbReference>
<dbReference type="Pfam" id="PF07729">
    <property type="entry name" value="FCD"/>
    <property type="match status" value="1"/>
</dbReference>
<dbReference type="SUPFAM" id="SSF46785">
    <property type="entry name" value="Winged helix' DNA-binding domain"/>
    <property type="match status" value="1"/>
</dbReference>
<dbReference type="RefSeq" id="WP_188525241.1">
    <property type="nucleotide sequence ID" value="NZ_BMDG01000016.1"/>
</dbReference>
<dbReference type="InterPro" id="IPR008920">
    <property type="entry name" value="TF_FadR/GntR_C"/>
</dbReference>
<dbReference type="CDD" id="cd07377">
    <property type="entry name" value="WHTH_GntR"/>
    <property type="match status" value="1"/>
</dbReference>
<comment type="caution">
    <text evidence="5">The sequence shown here is derived from an EMBL/GenBank/DDBJ whole genome shotgun (WGS) entry which is preliminary data.</text>
</comment>
<dbReference type="InterPro" id="IPR036388">
    <property type="entry name" value="WH-like_DNA-bd_sf"/>
</dbReference>
<dbReference type="InterPro" id="IPR011711">
    <property type="entry name" value="GntR_C"/>
</dbReference>
<dbReference type="Gene3D" id="1.10.10.10">
    <property type="entry name" value="Winged helix-like DNA-binding domain superfamily/Winged helix DNA-binding domain"/>
    <property type="match status" value="1"/>
</dbReference>
<evidence type="ECO:0000256" key="3">
    <source>
        <dbReference type="ARBA" id="ARBA00023163"/>
    </source>
</evidence>
<keyword evidence="1" id="KW-0805">Transcription regulation</keyword>
<keyword evidence="3" id="KW-0804">Transcription</keyword>
<evidence type="ECO:0000259" key="4">
    <source>
        <dbReference type="PROSITE" id="PS50949"/>
    </source>
</evidence>
<keyword evidence="2" id="KW-0238">DNA-binding</keyword>
<evidence type="ECO:0000256" key="2">
    <source>
        <dbReference type="ARBA" id="ARBA00023125"/>
    </source>
</evidence>
<dbReference type="InterPro" id="IPR000524">
    <property type="entry name" value="Tscrpt_reg_HTH_GntR"/>
</dbReference>
<dbReference type="InterPro" id="IPR036390">
    <property type="entry name" value="WH_DNA-bd_sf"/>
</dbReference>
<dbReference type="Pfam" id="PF00392">
    <property type="entry name" value="GntR"/>
    <property type="match status" value="1"/>
</dbReference>
<evidence type="ECO:0000256" key="1">
    <source>
        <dbReference type="ARBA" id="ARBA00023015"/>
    </source>
</evidence>
<proteinExistence type="predicted"/>
<reference evidence="6" key="1">
    <citation type="journal article" date="2019" name="Int. J. Syst. Evol. Microbiol.">
        <title>The Global Catalogue of Microorganisms (GCM) 10K type strain sequencing project: providing services to taxonomists for standard genome sequencing and annotation.</title>
        <authorList>
            <consortium name="The Broad Institute Genomics Platform"/>
            <consortium name="The Broad Institute Genome Sequencing Center for Infectious Disease"/>
            <person name="Wu L."/>
            <person name="Ma J."/>
        </authorList>
    </citation>
    <scope>NUCLEOTIDE SEQUENCE [LARGE SCALE GENOMIC DNA]</scope>
    <source>
        <strain evidence="6">CCM 8653</strain>
    </source>
</reference>
<dbReference type="PANTHER" id="PTHR43537:SF24">
    <property type="entry name" value="GLUCONATE OPERON TRANSCRIPTIONAL REPRESSOR"/>
    <property type="match status" value="1"/>
</dbReference>
<name>A0ABQ2BE14_9MICO</name>
<feature type="domain" description="HTH gntR-type" evidence="4">
    <location>
        <begin position="11"/>
        <end position="78"/>
    </location>
</feature>
<evidence type="ECO:0000313" key="5">
    <source>
        <dbReference type="EMBL" id="GGI11640.1"/>
    </source>
</evidence>